<evidence type="ECO:0000259" key="2">
    <source>
        <dbReference type="Pfam" id="PF12770"/>
    </source>
</evidence>
<dbReference type="InterPro" id="IPR024983">
    <property type="entry name" value="CHAT_dom"/>
</dbReference>
<name>A0ABZ1JJ20_9ACTN</name>
<feature type="compositionally biased region" description="Basic and acidic residues" evidence="1">
    <location>
        <begin position="858"/>
        <end position="868"/>
    </location>
</feature>
<evidence type="ECO:0000256" key="1">
    <source>
        <dbReference type="SAM" id="MobiDB-lite"/>
    </source>
</evidence>
<feature type="region of interest" description="Disordered" evidence="1">
    <location>
        <begin position="841"/>
        <end position="868"/>
    </location>
</feature>
<dbReference type="Proteomes" id="UP001432166">
    <property type="component" value="Chromosome"/>
</dbReference>
<keyword evidence="4" id="KW-1185">Reference proteome</keyword>
<protein>
    <submittedName>
        <fullName evidence="3">CHAT domain-containing protein</fullName>
    </submittedName>
</protein>
<gene>
    <name evidence="3" type="ORF">OG288_16465</name>
</gene>
<dbReference type="EMBL" id="CP108133">
    <property type="protein sequence ID" value="WTP49755.1"/>
    <property type="molecule type" value="Genomic_DNA"/>
</dbReference>
<organism evidence="3 4">
    <name type="scientific">Streptomyces tauricus</name>
    <dbReference type="NCBI Taxonomy" id="68274"/>
    <lineage>
        <taxon>Bacteria</taxon>
        <taxon>Bacillati</taxon>
        <taxon>Actinomycetota</taxon>
        <taxon>Actinomycetes</taxon>
        <taxon>Kitasatosporales</taxon>
        <taxon>Streptomycetaceae</taxon>
        <taxon>Streptomyces</taxon>
        <taxon>Streptomyces aurantiacus group</taxon>
    </lineage>
</organism>
<dbReference type="RefSeq" id="WP_328937734.1">
    <property type="nucleotide sequence ID" value="NZ_CP108133.1"/>
</dbReference>
<evidence type="ECO:0000313" key="3">
    <source>
        <dbReference type="EMBL" id="WTP49755.1"/>
    </source>
</evidence>
<feature type="domain" description="CHAT" evidence="2">
    <location>
        <begin position="1023"/>
        <end position="1343"/>
    </location>
</feature>
<feature type="region of interest" description="Disordered" evidence="1">
    <location>
        <begin position="898"/>
        <end position="951"/>
    </location>
</feature>
<evidence type="ECO:0000313" key="4">
    <source>
        <dbReference type="Proteomes" id="UP001432166"/>
    </source>
</evidence>
<dbReference type="Pfam" id="PF12770">
    <property type="entry name" value="CHAT"/>
    <property type="match status" value="1"/>
</dbReference>
<reference evidence="3" key="1">
    <citation type="submission" date="2022-10" db="EMBL/GenBank/DDBJ databases">
        <title>The complete genomes of actinobacterial strains from the NBC collection.</title>
        <authorList>
            <person name="Joergensen T.S."/>
            <person name="Alvarez Arevalo M."/>
            <person name="Sterndorff E.B."/>
            <person name="Faurdal D."/>
            <person name="Vuksanovic O."/>
            <person name="Mourched A.-S."/>
            <person name="Charusanti P."/>
            <person name="Shaw S."/>
            <person name="Blin K."/>
            <person name="Weber T."/>
        </authorList>
    </citation>
    <scope>NUCLEOTIDE SEQUENCE</scope>
    <source>
        <strain evidence="3">NBC_00189</strain>
    </source>
</reference>
<feature type="region of interest" description="Disordered" evidence="1">
    <location>
        <begin position="1291"/>
        <end position="1329"/>
    </location>
</feature>
<proteinExistence type="predicted"/>
<feature type="region of interest" description="Disordered" evidence="1">
    <location>
        <begin position="445"/>
        <end position="466"/>
    </location>
</feature>
<accession>A0ABZ1JJ20</accession>
<sequence>MTRDARHTADGIRLLVRLLMTDLRGVDPVAVSPGLWAEPVRGWLTAGAALAGGEPKRALAVLDDPEPEKTYDDLVTRTLRTAATVMDVNWSPGGTVGWALPAQDESALLKALDGTHGRLTVLARDPGLRLAAFLAARYLPDLLVARAVLGNGEILDAQPPDVLAAVGGAEEIGEAVRWFDEMPREIAEGGLAGPVAYHLLVAADVRARAGDRRRGEASRQAALRLVPGDPAFAAMASLLAGDAELGTPGASERRLPLPAGPRTLDRAARHFADADALFGEAGADRGRAAAVLRLAHVARLRRKPDDRAACVERALTLAAAAGDRAGVVLLKVHRLLDAVEDGRPVPVGDVAEVRRWAATVGSGSWLRGMAHLVAARAADWTRESHLARAGEAADLAQRLMEPIPATAVEPVPSAATESAPAAAVEPVAPTAAEPVLPVAAEPVPPAAAGRSVPRTVHPTTAPRTSPVGAYHEVRHRLASLVLADISLRARERQLEDRYREVVDQREAVDGRGGRVDAVRGGMSVPTVNAWLSTAVAAELFLNEAVGLCDPDLVAAARPRLVRVIGLGERLLGGQGGGPTAVARALCDTLDGLRAGLDSTHVVEKLHRLRRHRSAGLSAAAERTAREAQALVEHGVPSSVARCALLLELGRAREARDEADRLEARGALTAVQSAALRLRLGQPERAAEAERRIGEDGVEPEKPWDRPAIAAEALLALGDPRRAAERALEAVSVYEEHRSRMGRDTLRAASADDPVVARAYHTALLAQWELPGAKASTFATAERARSGFLDTLHALDTVHALDNVHALDTAAGRAAAQRAVRGWLQAEARWAARFEEAAAALRGGGGAPRAGHPPAERMGVADERATERGLTEAEQALAAAAAEVRRIAPGALTALRAPGALTAPRGPAALTAPRGPDALTAPREPGALTAPREPGALTAPREPGALTAPRGPGVVPDATALARALPPDTVLLQYHLHDQDLVGWALTRDGLLADRRRRSADGLVATARRFHAACASGADATEHGRMLSEALLGFCAPLLSRCRNVVVVPPASLSLVPFHALPVGSTVLGLTHDVSYLPAVSLLTRPGRRSPEPDWRGATALLVGAPATAPERRLAYLPGTLAEVAAVERLLPRSRVLTGLDADRASVLAQAAGRSVLHLATHGDIQELTPYLSRLALAGRDHLGVDDLLSPDLTPDLLVLSACETGRGTATAGGEVLGLTRTAVISGARHAVVSLWPVDDVTGCLVITRMYRHLTSADRVTVGAALARAQREVHAASPEERAEEYAQLAQLAQPTEGVEGVEGVDGPAEPTGRRVRARDSGPRPAAAVTDPHHPFHWAPFIHVGV</sequence>